<sequence>MSSPIVLIFGAGANIGVNVAKEFVAGGYKAVLTSRKAPTEPDSRFSYLQGDLANPESVSEIFSKVRSQFGEPSVVVYNAAAVSFTAPDDPFVVERATFEKDLNINTTSTFVAIKESLASFKALPETASRTFIYTGNAMNFLPFGGVMTLGAGKSASAHMIASAATAYAPKGYKFYYADERKADGRLSGKTISGEAHGQLYKKISEDKTQGPWLQTFVPGKGYVAFPADTDVSLPPH</sequence>
<evidence type="ECO:0000313" key="3">
    <source>
        <dbReference type="EMBL" id="KFX52376.1"/>
    </source>
</evidence>
<reference evidence="3" key="1">
    <citation type="journal article" date="2014" name="PLoS Genet.">
        <title>Signature Gene Expression Reveals Novel Clues to the Molecular Mechanisms of Dimorphic Transition in Penicillium marneffei.</title>
        <authorList>
            <person name="Yang E."/>
            <person name="Wang G."/>
            <person name="Cai J."/>
            <person name="Woo P.C."/>
            <person name="Lau S.K."/>
            <person name="Yuen K.-Y."/>
            <person name="Chow W.-N."/>
            <person name="Lin X."/>
        </authorList>
    </citation>
    <scope>NUCLEOTIDE SEQUENCE [LARGE SCALE GENOMIC DNA]</scope>
    <source>
        <strain evidence="3">PM1</strain>
    </source>
</reference>
<dbReference type="AlphaFoldDB" id="A0A093W0H4"/>
<dbReference type="CDD" id="cd05233">
    <property type="entry name" value="SDR_c"/>
    <property type="match status" value="1"/>
</dbReference>
<keyword evidence="2" id="KW-0560">Oxidoreductase</keyword>
<name>A0A093W0H4_TALMA</name>
<dbReference type="EMBL" id="JPOX01000003">
    <property type="protein sequence ID" value="KFX52376.1"/>
    <property type="molecule type" value="Genomic_DNA"/>
</dbReference>
<accession>A0A093W0H4</accession>
<comment type="caution">
    <text evidence="3">The sequence shown here is derived from an EMBL/GenBank/DDBJ whole genome shotgun (WGS) entry which is preliminary data.</text>
</comment>
<gene>
    <name evidence="3" type="ORF">GQ26_0032620</name>
</gene>
<dbReference type="Pfam" id="PF00106">
    <property type="entry name" value="adh_short"/>
    <property type="match status" value="1"/>
</dbReference>
<dbReference type="Gene3D" id="3.40.50.720">
    <property type="entry name" value="NAD(P)-binding Rossmann-like Domain"/>
    <property type="match status" value="1"/>
</dbReference>
<dbReference type="PANTHER" id="PTHR43669:SF4">
    <property type="entry name" value="SHORT-CHAIN DEHYDROGENASE"/>
    <property type="match status" value="1"/>
</dbReference>
<comment type="similarity">
    <text evidence="1">Belongs to the short-chain dehydrogenases/reductases (SDR) family.</text>
</comment>
<dbReference type="GO" id="GO:0016491">
    <property type="term" value="F:oxidoreductase activity"/>
    <property type="evidence" value="ECO:0007669"/>
    <property type="project" value="UniProtKB-KW"/>
</dbReference>
<dbReference type="InterPro" id="IPR036291">
    <property type="entry name" value="NAD(P)-bd_dom_sf"/>
</dbReference>
<dbReference type="InterPro" id="IPR002347">
    <property type="entry name" value="SDR_fam"/>
</dbReference>
<evidence type="ECO:0000256" key="1">
    <source>
        <dbReference type="ARBA" id="ARBA00006484"/>
    </source>
</evidence>
<protein>
    <submittedName>
        <fullName evidence="3">1,2-dihydroxy-1,2-dihydronaphthalene dehydrogenase</fullName>
    </submittedName>
</protein>
<evidence type="ECO:0000256" key="2">
    <source>
        <dbReference type="ARBA" id="ARBA00023002"/>
    </source>
</evidence>
<organism evidence="3">
    <name type="scientific">Talaromyces marneffei PM1</name>
    <dbReference type="NCBI Taxonomy" id="1077442"/>
    <lineage>
        <taxon>Eukaryota</taxon>
        <taxon>Fungi</taxon>
        <taxon>Dikarya</taxon>
        <taxon>Ascomycota</taxon>
        <taxon>Pezizomycotina</taxon>
        <taxon>Eurotiomycetes</taxon>
        <taxon>Eurotiomycetidae</taxon>
        <taxon>Eurotiales</taxon>
        <taxon>Trichocomaceae</taxon>
        <taxon>Talaromyces</taxon>
        <taxon>Talaromyces sect. Talaromyces</taxon>
    </lineage>
</organism>
<proteinExistence type="inferred from homology"/>
<dbReference type="PANTHER" id="PTHR43669">
    <property type="entry name" value="5-KETO-D-GLUCONATE 5-REDUCTASE"/>
    <property type="match status" value="1"/>
</dbReference>
<dbReference type="SUPFAM" id="SSF51735">
    <property type="entry name" value="NAD(P)-binding Rossmann-fold domains"/>
    <property type="match status" value="1"/>
</dbReference>
<dbReference type="HOGENOM" id="CLU_103010_1_0_1"/>
<dbReference type="eggNOG" id="KOG1014">
    <property type="taxonomic scope" value="Eukaryota"/>
</dbReference>